<dbReference type="SMART" id="SM00642">
    <property type="entry name" value="Aamy"/>
    <property type="match status" value="1"/>
</dbReference>
<evidence type="ECO:0000259" key="1">
    <source>
        <dbReference type="SMART" id="SM00642"/>
    </source>
</evidence>
<feature type="non-terminal residue" evidence="2">
    <location>
        <position position="1"/>
    </location>
</feature>
<gene>
    <name evidence="2" type="ORF">SE17_21170</name>
</gene>
<dbReference type="Gene3D" id="3.20.20.80">
    <property type="entry name" value="Glycosidases"/>
    <property type="match status" value="1"/>
</dbReference>
<dbReference type="Proteomes" id="UP000050509">
    <property type="component" value="Unassembled WGS sequence"/>
</dbReference>
<evidence type="ECO:0000313" key="3">
    <source>
        <dbReference type="Proteomes" id="UP000050509"/>
    </source>
</evidence>
<organism evidence="2 3">
    <name type="scientific">Kouleothrix aurantiaca</name>
    <dbReference type="NCBI Taxonomy" id="186479"/>
    <lineage>
        <taxon>Bacteria</taxon>
        <taxon>Bacillati</taxon>
        <taxon>Chloroflexota</taxon>
        <taxon>Chloroflexia</taxon>
        <taxon>Chloroflexales</taxon>
        <taxon>Roseiflexineae</taxon>
        <taxon>Roseiflexaceae</taxon>
        <taxon>Kouleothrix</taxon>
    </lineage>
</organism>
<accession>A0A0P9FEM6</accession>
<dbReference type="InterPro" id="IPR017853">
    <property type="entry name" value="GH"/>
</dbReference>
<keyword evidence="3" id="KW-1185">Reference proteome</keyword>
<dbReference type="AlphaFoldDB" id="A0A0P9FEM6"/>
<comment type="caution">
    <text evidence="2">The sequence shown here is derived from an EMBL/GenBank/DDBJ whole genome shotgun (WGS) entry which is preliminary data.</text>
</comment>
<dbReference type="Pfam" id="PF00128">
    <property type="entry name" value="Alpha-amylase"/>
    <property type="match status" value="1"/>
</dbReference>
<feature type="domain" description="Glycosyl hydrolase family 13 catalytic" evidence="1">
    <location>
        <begin position="81"/>
        <end position="398"/>
    </location>
</feature>
<reference evidence="2 3" key="1">
    <citation type="submission" date="2015-09" db="EMBL/GenBank/DDBJ databases">
        <title>Draft genome sequence of Kouleothrix aurantiaca JCM 19913.</title>
        <authorList>
            <person name="Hemp J."/>
        </authorList>
    </citation>
    <scope>NUCLEOTIDE SEQUENCE [LARGE SCALE GENOMIC DNA]</scope>
    <source>
        <strain evidence="2 3">COM-B</strain>
    </source>
</reference>
<dbReference type="EMBL" id="LJCR01000913">
    <property type="protein sequence ID" value="KPV51436.1"/>
    <property type="molecule type" value="Genomic_DNA"/>
</dbReference>
<dbReference type="PANTHER" id="PTHR10357">
    <property type="entry name" value="ALPHA-AMYLASE FAMILY MEMBER"/>
    <property type="match status" value="1"/>
</dbReference>
<proteinExistence type="predicted"/>
<dbReference type="InterPro" id="IPR006047">
    <property type="entry name" value="GH13_cat_dom"/>
</dbReference>
<dbReference type="GO" id="GO:0009313">
    <property type="term" value="P:oligosaccharide catabolic process"/>
    <property type="evidence" value="ECO:0007669"/>
    <property type="project" value="TreeGrafter"/>
</dbReference>
<protein>
    <recommendedName>
        <fullName evidence="1">Glycosyl hydrolase family 13 catalytic domain-containing protein</fullName>
    </recommendedName>
</protein>
<dbReference type="SUPFAM" id="SSF51445">
    <property type="entry name" value="(Trans)glycosidases"/>
    <property type="match status" value="1"/>
</dbReference>
<dbReference type="GO" id="GO:0004556">
    <property type="term" value="F:alpha-amylase activity"/>
    <property type="evidence" value="ECO:0007669"/>
    <property type="project" value="TreeGrafter"/>
</dbReference>
<name>A0A0P9FEM6_9CHLR</name>
<sequence length="534" mass="57984">AVGTAMPQVQGNGRALTLSHEVELNEVLEADECTVAGTQWLLLLREPWHAALSAVRRTWALCGLRPLEQPAAWLRDAAIYETHPALWGGFGGLLAQLPRLRALGLNTLCLLPIWDFANLSGSLWDGNWEGSGDLYALCDFEQIDPTLGPPGDLRALVDAAHDLGMRVLLDLPLEGCAADAPLVGQHAEWFCYDSTGQVAQLGQRTGIAPFDWEQAGLRAYMLEWALGQLQSYALDGFCILMPRVVTPPHPGARPALPNLRMGALDLIEQLRNGMLSLRSDAVLIGALAGPLYESLHDGAMHEVAHHMFIQLGLGQITPVELGAWLEDAALSLPRSATPICFTEYYRTRLVSPLADGLRGSRLSRMLMAGMVLCGFAPLVGHDQDEVDGAFIGTLLRARADFAALRHARAVYNALPCSSAQVFAVWRSGEHEQLIGLLNVGPHKHTVVLSLPVDRLALAEGDYELYELFSRRAWAEAGRQVWARDELLALQLTLDPFTAYCLAVRVARAPTAADEPLGELSLASYSPRAAAIAGQ</sequence>
<evidence type="ECO:0000313" key="2">
    <source>
        <dbReference type="EMBL" id="KPV51436.1"/>
    </source>
</evidence>
<dbReference type="PANTHER" id="PTHR10357:SF179">
    <property type="entry name" value="NEUTRAL AND BASIC AMINO ACID TRANSPORT PROTEIN RBAT"/>
    <property type="match status" value="1"/>
</dbReference>